<name>A0ABY1LRP0_9BACL</name>
<dbReference type="PANTHER" id="PTHR42713:SF3">
    <property type="entry name" value="TRANSCRIPTIONAL REGULATORY PROTEIN HPTR"/>
    <property type="match status" value="1"/>
</dbReference>
<evidence type="ECO:0000313" key="12">
    <source>
        <dbReference type="Proteomes" id="UP000192939"/>
    </source>
</evidence>
<dbReference type="PANTHER" id="PTHR42713">
    <property type="entry name" value="HISTIDINE KINASE-RELATED"/>
    <property type="match status" value="1"/>
</dbReference>
<reference evidence="11 12" key="1">
    <citation type="submission" date="2017-04" db="EMBL/GenBank/DDBJ databases">
        <authorList>
            <person name="Varghese N."/>
            <person name="Submissions S."/>
        </authorList>
    </citation>
    <scope>NUCLEOTIDE SEQUENCE [LARGE SCALE GENOMIC DNA]</scope>
    <source>
        <strain evidence="11 12">J12</strain>
    </source>
</reference>
<feature type="domain" description="HTH araC/xylS-type" evidence="9">
    <location>
        <begin position="432"/>
        <end position="530"/>
    </location>
</feature>
<feature type="domain" description="Response regulatory" evidence="10">
    <location>
        <begin position="20"/>
        <end position="137"/>
    </location>
</feature>
<keyword evidence="5" id="KW-0805">Transcription regulation</keyword>
<keyword evidence="4" id="KW-0902">Two-component regulatory system</keyword>
<dbReference type="PROSITE" id="PS01124">
    <property type="entry name" value="HTH_ARAC_FAMILY_2"/>
    <property type="match status" value="1"/>
</dbReference>
<evidence type="ECO:0000256" key="3">
    <source>
        <dbReference type="ARBA" id="ARBA00022553"/>
    </source>
</evidence>
<dbReference type="SMART" id="SM00448">
    <property type="entry name" value="REC"/>
    <property type="match status" value="1"/>
</dbReference>
<accession>A0ABY1LRP0</accession>
<keyword evidence="12" id="KW-1185">Reference proteome</keyword>
<proteinExistence type="predicted"/>
<dbReference type="InterPro" id="IPR009057">
    <property type="entry name" value="Homeodomain-like_sf"/>
</dbReference>
<gene>
    <name evidence="11" type="ORF">SAMN02744124_00111</name>
</gene>
<dbReference type="Gene3D" id="1.10.10.60">
    <property type="entry name" value="Homeodomain-like"/>
    <property type="match status" value="2"/>
</dbReference>
<evidence type="ECO:0000256" key="6">
    <source>
        <dbReference type="ARBA" id="ARBA00023125"/>
    </source>
</evidence>
<keyword evidence="2" id="KW-0963">Cytoplasm</keyword>
<evidence type="ECO:0000256" key="5">
    <source>
        <dbReference type="ARBA" id="ARBA00023015"/>
    </source>
</evidence>
<evidence type="ECO:0000256" key="1">
    <source>
        <dbReference type="ARBA" id="ARBA00004496"/>
    </source>
</evidence>
<dbReference type="PRINTS" id="PR00032">
    <property type="entry name" value="HTHARAC"/>
</dbReference>
<dbReference type="PROSITE" id="PS00041">
    <property type="entry name" value="HTH_ARAC_FAMILY_1"/>
    <property type="match status" value="1"/>
</dbReference>
<evidence type="ECO:0000259" key="9">
    <source>
        <dbReference type="PROSITE" id="PS01124"/>
    </source>
</evidence>
<sequence length="552" mass="62575">MNPNDRITNVAPADAGKLVKMLIVDDEAVICEGLRYTIDWTQLGVEVVGEAYDGFEALRLIEEHGAQLILSDIRMDGMDGLELAKEVRHRHPEVQIVMISGYEEFEYARQAIRVGVGDYLLKPVDIEELSSVVKKIVTAIHTGGKEETTREIELWLSGMARHGMAFGQEPPASLNGVQFRIAATQLAEFHERYASMGADPYATVQEAWQLGWQRALEGSPFHVVSVFDHENLLMTLLTAESRIEPGVWDEWVAKAIGSINSEVGARIYGGVSTVYEDLGETALRCAEALRLLSFHVLDGREVLTPRYGEEVMSERVLPAFDSTEMVQCLVAALFKQDREEVHRLVEGMFRFFRESGYLLPEAWNVYEELFALLRQRLRKSGMTGLDYALRGQPDPNIYNSYAGLETVVLEDMEELKRLIDQNGIDKSYWIVEKAKKYIIGHYRTDLKASEVAAWLKITPSYFSYIFKQSTGKGFTEYMNEMRIDQAKHLLATTQDKVFEIADKVGYREYKYFVSVFKTYTGMTPKEYRGLRVSREMSESVGETSASLESGTE</sequence>
<dbReference type="SMART" id="SM00342">
    <property type="entry name" value="HTH_ARAC"/>
    <property type="match status" value="1"/>
</dbReference>
<dbReference type="CDD" id="cd17536">
    <property type="entry name" value="REC_YesN-like"/>
    <property type="match status" value="1"/>
</dbReference>
<dbReference type="Proteomes" id="UP000192939">
    <property type="component" value="Unassembled WGS sequence"/>
</dbReference>
<dbReference type="RefSeq" id="WP_085278043.1">
    <property type="nucleotide sequence ID" value="NZ_FXAE01000001.1"/>
</dbReference>
<dbReference type="InterPro" id="IPR018062">
    <property type="entry name" value="HTH_AraC-typ_CS"/>
</dbReference>
<evidence type="ECO:0000256" key="8">
    <source>
        <dbReference type="PROSITE-ProRule" id="PRU00169"/>
    </source>
</evidence>
<comment type="caution">
    <text evidence="11">The sequence shown here is derived from an EMBL/GenBank/DDBJ whole genome shotgun (WGS) entry which is preliminary data.</text>
</comment>
<dbReference type="SUPFAM" id="SSF52172">
    <property type="entry name" value="CheY-like"/>
    <property type="match status" value="1"/>
</dbReference>
<keyword evidence="3 8" id="KW-0597">Phosphoprotein</keyword>
<keyword evidence="6" id="KW-0238">DNA-binding</keyword>
<evidence type="ECO:0000313" key="11">
    <source>
        <dbReference type="EMBL" id="SME90995.1"/>
    </source>
</evidence>
<evidence type="ECO:0000259" key="10">
    <source>
        <dbReference type="PROSITE" id="PS50110"/>
    </source>
</evidence>
<dbReference type="Gene3D" id="3.40.50.2300">
    <property type="match status" value="1"/>
</dbReference>
<dbReference type="PROSITE" id="PS50110">
    <property type="entry name" value="RESPONSE_REGULATORY"/>
    <property type="match status" value="1"/>
</dbReference>
<dbReference type="InterPro" id="IPR011006">
    <property type="entry name" value="CheY-like_superfamily"/>
</dbReference>
<keyword evidence="7" id="KW-0804">Transcription</keyword>
<evidence type="ECO:0000256" key="4">
    <source>
        <dbReference type="ARBA" id="ARBA00023012"/>
    </source>
</evidence>
<dbReference type="InterPro" id="IPR018060">
    <property type="entry name" value="HTH_AraC"/>
</dbReference>
<dbReference type="InterPro" id="IPR020449">
    <property type="entry name" value="Tscrpt_reg_AraC-type_HTH"/>
</dbReference>
<dbReference type="InterPro" id="IPR051552">
    <property type="entry name" value="HptR"/>
</dbReference>
<dbReference type="Pfam" id="PF00072">
    <property type="entry name" value="Response_reg"/>
    <property type="match status" value="1"/>
</dbReference>
<feature type="modified residue" description="4-aspartylphosphate" evidence="8">
    <location>
        <position position="72"/>
    </location>
</feature>
<protein>
    <submittedName>
        <fullName evidence="11">Two component transcriptional regulator, AraC family</fullName>
    </submittedName>
</protein>
<comment type="subcellular location">
    <subcellularLocation>
        <location evidence="1">Cytoplasm</location>
    </subcellularLocation>
</comment>
<evidence type="ECO:0000256" key="2">
    <source>
        <dbReference type="ARBA" id="ARBA00022490"/>
    </source>
</evidence>
<dbReference type="SUPFAM" id="SSF46689">
    <property type="entry name" value="Homeodomain-like"/>
    <property type="match status" value="2"/>
</dbReference>
<dbReference type="InterPro" id="IPR001789">
    <property type="entry name" value="Sig_transdc_resp-reg_receiver"/>
</dbReference>
<dbReference type="Pfam" id="PF12833">
    <property type="entry name" value="HTH_18"/>
    <property type="match status" value="1"/>
</dbReference>
<evidence type="ECO:0000256" key="7">
    <source>
        <dbReference type="ARBA" id="ARBA00023163"/>
    </source>
</evidence>
<organism evidence="11 12">
    <name type="scientific">Paenibacillus barengoltzii J12</name>
    <dbReference type="NCBI Taxonomy" id="935846"/>
    <lineage>
        <taxon>Bacteria</taxon>
        <taxon>Bacillati</taxon>
        <taxon>Bacillota</taxon>
        <taxon>Bacilli</taxon>
        <taxon>Bacillales</taxon>
        <taxon>Paenibacillaceae</taxon>
        <taxon>Paenibacillus</taxon>
    </lineage>
</organism>
<dbReference type="EMBL" id="FXAE01000001">
    <property type="protein sequence ID" value="SME90995.1"/>
    <property type="molecule type" value="Genomic_DNA"/>
</dbReference>